<dbReference type="GO" id="GO:0005507">
    <property type="term" value="F:copper ion binding"/>
    <property type="evidence" value="ECO:0007669"/>
    <property type="project" value="InterPro"/>
</dbReference>
<dbReference type="InterPro" id="IPR045087">
    <property type="entry name" value="Cu-oxidase_fam"/>
</dbReference>
<dbReference type="Pfam" id="PF07731">
    <property type="entry name" value="Cu-oxidase_2"/>
    <property type="match status" value="1"/>
</dbReference>
<dbReference type="PANTHER" id="PTHR11709:SF71">
    <property type="entry name" value="OXIDOREDUCTASE TPCJ"/>
    <property type="match status" value="1"/>
</dbReference>
<keyword evidence="2" id="KW-0479">Metal-binding</keyword>
<keyword evidence="6" id="KW-0325">Glycoprotein</keyword>
<dbReference type="GO" id="GO:0016491">
    <property type="term" value="F:oxidoreductase activity"/>
    <property type="evidence" value="ECO:0007669"/>
    <property type="project" value="UniProtKB-KW"/>
</dbReference>
<dbReference type="RefSeq" id="XP_007918848.1">
    <property type="nucleotide sequence ID" value="XM_007920657.1"/>
</dbReference>
<evidence type="ECO:0000256" key="5">
    <source>
        <dbReference type="ARBA" id="ARBA00023008"/>
    </source>
</evidence>
<dbReference type="Pfam" id="PF00394">
    <property type="entry name" value="Cu-oxidase"/>
    <property type="match status" value="1"/>
</dbReference>
<dbReference type="KEGG" id="tmn:UCRPA7_8138"/>
<feature type="domain" description="Plastocyanin-like" evidence="8">
    <location>
        <begin position="234"/>
        <end position="362"/>
    </location>
</feature>
<dbReference type="PROSITE" id="PS00080">
    <property type="entry name" value="MULTICOPPER_OXIDASE2"/>
    <property type="match status" value="1"/>
</dbReference>
<dbReference type="InterPro" id="IPR008972">
    <property type="entry name" value="Cupredoxin"/>
</dbReference>
<protein>
    <submittedName>
        <fullName evidence="9">Putative laccase protein</fullName>
    </submittedName>
</protein>
<comment type="similarity">
    <text evidence="1">Belongs to the multicopper oxidase family.</text>
</comment>
<keyword evidence="10" id="KW-1185">Reference proteome</keyword>
<evidence type="ECO:0000313" key="9">
    <source>
        <dbReference type="EMBL" id="EON96341.1"/>
    </source>
</evidence>
<dbReference type="CDD" id="cd13901">
    <property type="entry name" value="CuRO_3_MaLCC_like"/>
    <property type="match status" value="1"/>
</dbReference>
<feature type="domain" description="Plastocyanin-like" evidence="7">
    <location>
        <begin position="18"/>
        <end position="168"/>
    </location>
</feature>
<dbReference type="InterPro" id="IPR002355">
    <property type="entry name" value="Cu_oxidase_Cu_BS"/>
</dbReference>
<evidence type="ECO:0000256" key="6">
    <source>
        <dbReference type="ARBA" id="ARBA00023180"/>
    </source>
</evidence>
<dbReference type="AlphaFoldDB" id="R8BAM6"/>
<dbReference type="InterPro" id="IPR011706">
    <property type="entry name" value="Cu-oxidase_C"/>
</dbReference>
<dbReference type="PANTHER" id="PTHR11709">
    <property type="entry name" value="MULTI-COPPER OXIDASE"/>
    <property type="match status" value="1"/>
</dbReference>
<dbReference type="HOGENOM" id="CLU_006504_3_2_1"/>
<dbReference type="InterPro" id="IPR001117">
    <property type="entry name" value="Cu-oxidase_2nd"/>
</dbReference>
<name>R8BAM6_PHAM7</name>
<keyword evidence="5" id="KW-0186">Copper</keyword>
<evidence type="ECO:0000256" key="4">
    <source>
        <dbReference type="ARBA" id="ARBA00023002"/>
    </source>
</evidence>
<dbReference type="FunFam" id="2.60.40.420:FF:000046">
    <property type="entry name" value="Multicopper oxidase"/>
    <property type="match status" value="1"/>
</dbReference>
<dbReference type="CDD" id="cd13880">
    <property type="entry name" value="CuRO_2_MaLCC_like"/>
    <property type="match status" value="1"/>
</dbReference>
<evidence type="ECO:0000259" key="7">
    <source>
        <dbReference type="Pfam" id="PF00394"/>
    </source>
</evidence>
<evidence type="ECO:0000256" key="2">
    <source>
        <dbReference type="ARBA" id="ARBA00022723"/>
    </source>
</evidence>
<keyword evidence="4" id="KW-0560">Oxidoreductase</keyword>
<keyword evidence="3" id="KW-0677">Repeat</keyword>
<dbReference type="Proteomes" id="UP000014074">
    <property type="component" value="Unassembled WGS sequence"/>
</dbReference>
<dbReference type="FunFam" id="2.60.40.420:FF:000038">
    <property type="entry name" value="Extracellular dihydrogeodin oxidase/laccase"/>
    <property type="match status" value="1"/>
</dbReference>
<accession>R8BAM6</accession>
<evidence type="ECO:0000313" key="10">
    <source>
        <dbReference type="Proteomes" id="UP000014074"/>
    </source>
</evidence>
<reference evidence="10" key="1">
    <citation type="journal article" date="2013" name="Genome Announc.">
        <title>Draft genome sequence of the ascomycete Phaeoacremonium aleophilum strain UCR-PA7, a causal agent of the esca disease complex in grapevines.</title>
        <authorList>
            <person name="Blanco-Ulate B."/>
            <person name="Rolshausen P."/>
            <person name="Cantu D."/>
        </authorList>
    </citation>
    <scope>NUCLEOTIDE SEQUENCE [LARGE SCALE GENOMIC DNA]</scope>
    <source>
        <strain evidence="10">UCR-PA7</strain>
    </source>
</reference>
<evidence type="ECO:0000256" key="3">
    <source>
        <dbReference type="ARBA" id="ARBA00022737"/>
    </source>
</evidence>
<dbReference type="GeneID" id="19328962"/>
<dbReference type="Gene3D" id="2.60.40.420">
    <property type="entry name" value="Cupredoxins - blue copper proteins"/>
    <property type="match status" value="2"/>
</dbReference>
<proteinExistence type="inferred from homology"/>
<organism evidence="9 10">
    <name type="scientific">Phaeoacremonium minimum (strain UCR-PA7)</name>
    <name type="common">Esca disease fungus</name>
    <name type="synonym">Togninia minima</name>
    <dbReference type="NCBI Taxonomy" id="1286976"/>
    <lineage>
        <taxon>Eukaryota</taxon>
        <taxon>Fungi</taxon>
        <taxon>Dikarya</taxon>
        <taxon>Ascomycota</taxon>
        <taxon>Pezizomycotina</taxon>
        <taxon>Sordariomycetes</taxon>
        <taxon>Sordariomycetidae</taxon>
        <taxon>Togniniales</taxon>
        <taxon>Togniniaceae</taxon>
        <taxon>Phaeoacremonium</taxon>
    </lineage>
</organism>
<dbReference type="InterPro" id="IPR033138">
    <property type="entry name" value="Cu_oxidase_CS"/>
</dbReference>
<dbReference type="SUPFAM" id="SSF49503">
    <property type="entry name" value="Cupredoxins"/>
    <property type="match status" value="2"/>
</dbReference>
<gene>
    <name evidence="9" type="ORF">UCRPA7_8138</name>
</gene>
<dbReference type="EMBL" id="KB933348">
    <property type="protein sequence ID" value="EON96341.1"/>
    <property type="molecule type" value="Genomic_DNA"/>
</dbReference>
<dbReference type="OrthoDB" id="2121828at2759"/>
<evidence type="ECO:0000256" key="1">
    <source>
        <dbReference type="ARBA" id="ARBA00010609"/>
    </source>
</evidence>
<dbReference type="eggNOG" id="KOG1263">
    <property type="taxonomic scope" value="Eukaryota"/>
</dbReference>
<sequence>MILNGPATADYDEDLGSLFLQDWSHIEAFTLWNSAKLGAPPTLENGLINGTNTFDCTDSTDAKCVGGGTKFEMTFEAGKKYRISVVNVAIEGHFQFSIDGHSLTVISNDLVPIVPYTADSILINIGQRYDVVVEANADPGNYWLRAGWTTACATNDNADGMTGIVRYDSSSTDDPTTTTSVEESSSCSDEALASLVPHLSLDVTNIPIIANEALGFTFDEYFKWTINTTSLYLDWASPTLLKIFNNESIFPTEYNVVAVDKSSTDAEWAVLVIQDETGLGLSHPIHLHGHDFWVLAQSTGVFDGTTSSFNTANPPRRDVATLPGNGYLAIAFKLDNPGAWLVHCHIAWHASQGLSLEFVESQSDISVTLTDTDIFMDQCSSWDVYTASEVFPQDDSGI</sequence>
<dbReference type="PROSITE" id="PS00079">
    <property type="entry name" value="MULTICOPPER_OXIDASE1"/>
    <property type="match status" value="1"/>
</dbReference>
<evidence type="ECO:0000259" key="8">
    <source>
        <dbReference type="Pfam" id="PF07731"/>
    </source>
</evidence>